<dbReference type="Proteomes" id="UP001225646">
    <property type="component" value="Unassembled WGS sequence"/>
</dbReference>
<dbReference type="EMBL" id="JAUSTR010000001">
    <property type="protein sequence ID" value="MDQ0161743.1"/>
    <property type="molecule type" value="Genomic_DNA"/>
</dbReference>
<keyword evidence="11" id="KW-0969">Cilium</keyword>
<evidence type="ECO:0000256" key="4">
    <source>
        <dbReference type="ARBA" id="ARBA00022475"/>
    </source>
</evidence>
<feature type="transmembrane region" description="Helical" evidence="10">
    <location>
        <begin position="6"/>
        <end position="27"/>
    </location>
</feature>
<evidence type="ECO:0000256" key="9">
    <source>
        <dbReference type="ARBA" id="ARBA00023136"/>
    </source>
</evidence>
<comment type="similarity">
    <text evidence="3 10">Belongs to the FliL family.</text>
</comment>
<evidence type="ECO:0000313" key="11">
    <source>
        <dbReference type="EMBL" id="MDQ0161743.1"/>
    </source>
</evidence>
<protein>
    <recommendedName>
        <fullName evidence="10">Flagellar protein FliL</fullName>
    </recommendedName>
</protein>
<evidence type="ECO:0000256" key="5">
    <source>
        <dbReference type="ARBA" id="ARBA00022500"/>
    </source>
</evidence>
<dbReference type="PANTHER" id="PTHR35091">
    <property type="entry name" value="FLAGELLAR PROTEIN FLIL"/>
    <property type="match status" value="1"/>
</dbReference>
<comment type="caution">
    <text evidence="11">The sequence shown here is derived from an EMBL/GenBank/DDBJ whole genome shotgun (WGS) entry which is preliminary data.</text>
</comment>
<gene>
    <name evidence="11" type="ORF">J2S06_000813</name>
</gene>
<evidence type="ECO:0000256" key="8">
    <source>
        <dbReference type="ARBA" id="ARBA00022989"/>
    </source>
</evidence>
<dbReference type="Pfam" id="PF03748">
    <property type="entry name" value="FliL"/>
    <property type="match status" value="1"/>
</dbReference>
<keyword evidence="12" id="KW-1185">Reference proteome</keyword>
<evidence type="ECO:0000256" key="6">
    <source>
        <dbReference type="ARBA" id="ARBA00022692"/>
    </source>
</evidence>
<sequence>MNKKIITTLLIIITSISIIGIAALYVIQQFAENSQEEKEPTIDEVLERTVEVPEITTNLASNNIVQLTLKIETTNKKAKEELEKRDFQVRDIVIFVLSDIKASELEGQNGMNILKEKIKNRINGLLQNGEVKELYITSFILQ</sequence>
<reference evidence="11 12" key="1">
    <citation type="submission" date="2023-07" db="EMBL/GenBank/DDBJ databases">
        <title>Genomic Encyclopedia of Type Strains, Phase IV (KMG-IV): sequencing the most valuable type-strain genomes for metagenomic binning, comparative biology and taxonomic classification.</title>
        <authorList>
            <person name="Goeker M."/>
        </authorList>
    </citation>
    <scope>NUCLEOTIDE SEQUENCE [LARGE SCALE GENOMIC DNA]</scope>
    <source>
        <strain evidence="11 12">DSM 19092</strain>
    </source>
</reference>
<keyword evidence="11" id="KW-0966">Cell projection</keyword>
<keyword evidence="9 10" id="KW-0472">Membrane</keyword>
<keyword evidence="6 10" id="KW-0812">Transmembrane</keyword>
<organism evidence="11 12">
    <name type="scientific">Aeribacillus alveayuensis</name>
    <dbReference type="NCBI Taxonomy" id="279215"/>
    <lineage>
        <taxon>Bacteria</taxon>
        <taxon>Bacillati</taxon>
        <taxon>Bacillota</taxon>
        <taxon>Bacilli</taxon>
        <taxon>Bacillales</taxon>
        <taxon>Bacillaceae</taxon>
        <taxon>Aeribacillus</taxon>
    </lineage>
</organism>
<keyword evidence="5 10" id="KW-0145">Chemotaxis</keyword>
<keyword evidence="7 10" id="KW-0283">Flagellar rotation</keyword>
<evidence type="ECO:0000256" key="1">
    <source>
        <dbReference type="ARBA" id="ARBA00002254"/>
    </source>
</evidence>
<keyword evidence="4 10" id="KW-1003">Cell membrane</keyword>
<name>A0ABT9VL88_9BACI</name>
<evidence type="ECO:0000256" key="7">
    <source>
        <dbReference type="ARBA" id="ARBA00022779"/>
    </source>
</evidence>
<dbReference type="PANTHER" id="PTHR35091:SF2">
    <property type="entry name" value="FLAGELLAR PROTEIN FLIL"/>
    <property type="match status" value="1"/>
</dbReference>
<evidence type="ECO:0000256" key="3">
    <source>
        <dbReference type="ARBA" id="ARBA00008281"/>
    </source>
</evidence>
<keyword evidence="8 10" id="KW-1133">Transmembrane helix</keyword>
<accession>A0ABT9VL88</accession>
<dbReference type="NCBIfam" id="NF005826">
    <property type="entry name" value="PRK07718.1"/>
    <property type="match status" value="1"/>
</dbReference>
<comment type="function">
    <text evidence="1 10">Controls the rotational direction of flagella during chemotaxis.</text>
</comment>
<dbReference type="RefSeq" id="WP_419151349.1">
    <property type="nucleotide sequence ID" value="NZ_JAUSTR010000001.1"/>
</dbReference>
<proteinExistence type="inferred from homology"/>
<evidence type="ECO:0000256" key="2">
    <source>
        <dbReference type="ARBA" id="ARBA00004162"/>
    </source>
</evidence>
<comment type="subcellular location">
    <subcellularLocation>
        <location evidence="2">Cell membrane</location>
        <topology evidence="2">Single-pass membrane protein</topology>
    </subcellularLocation>
</comment>
<evidence type="ECO:0000313" key="12">
    <source>
        <dbReference type="Proteomes" id="UP001225646"/>
    </source>
</evidence>
<keyword evidence="11" id="KW-0282">Flagellum</keyword>
<evidence type="ECO:0000256" key="10">
    <source>
        <dbReference type="RuleBase" id="RU364125"/>
    </source>
</evidence>
<dbReference type="InterPro" id="IPR005503">
    <property type="entry name" value="FliL"/>
</dbReference>